<feature type="domain" description="Effector-associated" evidence="1">
    <location>
        <begin position="36"/>
        <end position="118"/>
    </location>
</feature>
<dbReference type="AlphaFoldDB" id="A0A6N6W607"/>
<dbReference type="Pfam" id="PF13365">
    <property type="entry name" value="Trypsin_2"/>
    <property type="match status" value="1"/>
</dbReference>
<dbReference type="InterPro" id="IPR045430">
    <property type="entry name" value="EAD1"/>
</dbReference>
<gene>
    <name evidence="2" type="ORF">FSO04_30860</name>
</gene>
<name>A0A6N6W607_9BURK</name>
<dbReference type="Proteomes" id="UP000463700">
    <property type="component" value="Unassembled WGS sequence"/>
</dbReference>
<evidence type="ECO:0000259" key="1">
    <source>
        <dbReference type="Pfam" id="PF19955"/>
    </source>
</evidence>
<dbReference type="SUPFAM" id="SSF50494">
    <property type="entry name" value="Trypsin-like serine proteases"/>
    <property type="match status" value="1"/>
</dbReference>
<keyword evidence="2" id="KW-0378">Hydrolase</keyword>
<evidence type="ECO:0000313" key="3">
    <source>
        <dbReference type="Proteomes" id="UP000463700"/>
    </source>
</evidence>
<dbReference type="Pfam" id="PF19955">
    <property type="entry name" value="EAD1"/>
    <property type="match status" value="1"/>
</dbReference>
<dbReference type="OrthoDB" id="513782at2"/>
<dbReference type="InterPro" id="IPR043504">
    <property type="entry name" value="Peptidase_S1_PA_chymotrypsin"/>
</dbReference>
<proteinExistence type="predicted"/>
<dbReference type="InterPro" id="IPR009003">
    <property type="entry name" value="Peptidase_S1_PA"/>
</dbReference>
<dbReference type="GO" id="GO:0006508">
    <property type="term" value="P:proteolysis"/>
    <property type="evidence" value="ECO:0007669"/>
    <property type="project" value="UniProtKB-KW"/>
</dbReference>
<dbReference type="Gene3D" id="2.40.10.10">
    <property type="entry name" value="Trypsin-like serine proteases"/>
    <property type="match status" value="2"/>
</dbReference>
<dbReference type="GO" id="GO:0008233">
    <property type="term" value="F:peptidase activity"/>
    <property type="evidence" value="ECO:0007669"/>
    <property type="project" value="UniProtKB-KW"/>
</dbReference>
<reference evidence="2 3" key="1">
    <citation type="journal article" date="2020" name="Int. J. Syst. Evol. Microbiol.">
        <title>Paraburkholderia madseniana sp. nov., a phenolic acid-degrading bacterium isolated from acidic forest soil.</title>
        <authorList>
            <person name="Wilhelm R.C."/>
            <person name="Murphy S.J.L."/>
            <person name="Feriancek N.M."/>
            <person name="Karasz D.C."/>
            <person name="DeRito C.M."/>
            <person name="Newman J.D."/>
            <person name="Buckley D.H."/>
        </authorList>
    </citation>
    <scope>NUCLEOTIDE SEQUENCE [LARGE SCALE GENOMIC DNA]</scope>
    <source>
        <strain evidence="2 3">RP11</strain>
    </source>
</reference>
<dbReference type="EMBL" id="VOSW01000071">
    <property type="protein sequence ID" value="KAE8756107.1"/>
    <property type="molecule type" value="Genomic_DNA"/>
</dbReference>
<accession>A0A6N6W607</accession>
<keyword evidence="2" id="KW-0645">Protease</keyword>
<comment type="caution">
    <text evidence="2">The sequence shown here is derived from an EMBL/GenBank/DDBJ whole genome shotgun (WGS) entry which is preliminary data.</text>
</comment>
<organism evidence="2 3">
    <name type="scientific">Paraburkholderia madseniana</name>
    <dbReference type="NCBI Taxonomy" id="2599607"/>
    <lineage>
        <taxon>Bacteria</taxon>
        <taxon>Pseudomonadati</taxon>
        <taxon>Pseudomonadota</taxon>
        <taxon>Betaproteobacteria</taxon>
        <taxon>Burkholderiales</taxon>
        <taxon>Burkholderiaceae</taxon>
        <taxon>Paraburkholderia</taxon>
    </lineage>
</organism>
<evidence type="ECO:0000313" key="2">
    <source>
        <dbReference type="EMBL" id="KAE8756107.1"/>
    </source>
</evidence>
<sequence>MSELALRCTNRERKWRGAATRRGAMPRLMERGSLKPVDRLTMRKVLRDAFKTPPRMKDLLLAINRDFDDYYGMGDDYPEAVQKLVDRANEELWWMELLAAAHTARPTDPLLAEFAAEFNLAPIPVETTARGTERIPAGDLEAKVRAANPMLDVLVWRTRLGEIEGRVCRVECPPGKARGTGFLVGPDVVITNYHVVKDVIDGTWAPEHVLLRFDYKVLSDGVKLGEDKTYSLAADWLIDHSPYSAHDLEAIPTGEPAVDELDYALMRTAGAPGREPLFPGDPNSAARGWIEVPPGRAELDFGRQKALFIVQHPDGKPMQVALDTDSITGVFGNQTRLRYRTNTEGGSSGSPCFGPDWQWIALHHSGDPMYGGPQYPARWNQGILVSAIVNLLEQRGKLVALGSR</sequence>
<protein>
    <submittedName>
        <fullName evidence="2">Serine protease</fullName>
    </submittedName>
</protein>